<accession>A0A3B3T9D9</accession>
<dbReference type="Ensembl" id="ENSPKIT00000020860.1">
    <property type="protein sequence ID" value="ENSPKIP00000039847.1"/>
    <property type="gene ID" value="ENSPKIG00000017049.1"/>
</dbReference>
<protein>
    <recommendedName>
        <fullName evidence="4">Lipoxygenase domain-containing protein</fullName>
    </recommendedName>
</protein>
<dbReference type="GO" id="GO:0034440">
    <property type="term" value="P:lipid oxidation"/>
    <property type="evidence" value="ECO:0007669"/>
    <property type="project" value="InterPro"/>
</dbReference>
<evidence type="ECO:0000256" key="2">
    <source>
        <dbReference type="ARBA" id="ARBA00022964"/>
    </source>
</evidence>
<dbReference type="Gene3D" id="1.20.245.10">
    <property type="entry name" value="Lipoxygenase-1, Domain 5"/>
    <property type="match status" value="1"/>
</dbReference>
<proteinExistence type="predicted"/>
<dbReference type="AlphaFoldDB" id="A0A3B3T9D9"/>
<evidence type="ECO:0000313" key="6">
    <source>
        <dbReference type="Proteomes" id="UP000261540"/>
    </source>
</evidence>
<keyword evidence="6" id="KW-1185">Reference proteome</keyword>
<dbReference type="PANTHER" id="PTHR11771">
    <property type="entry name" value="LIPOXYGENASE"/>
    <property type="match status" value="1"/>
</dbReference>
<feature type="domain" description="Lipoxygenase" evidence="4">
    <location>
        <begin position="1"/>
        <end position="126"/>
    </location>
</feature>
<keyword evidence="3" id="KW-0560">Oxidoreductase</keyword>
<organism evidence="5 6">
    <name type="scientific">Paramormyrops kingsleyae</name>
    <dbReference type="NCBI Taxonomy" id="1676925"/>
    <lineage>
        <taxon>Eukaryota</taxon>
        <taxon>Metazoa</taxon>
        <taxon>Chordata</taxon>
        <taxon>Craniata</taxon>
        <taxon>Vertebrata</taxon>
        <taxon>Euteleostomi</taxon>
        <taxon>Actinopterygii</taxon>
        <taxon>Neopterygii</taxon>
        <taxon>Teleostei</taxon>
        <taxon>Osteoglossocephala</taxon>
        <taxon>Osteoglossomorpha</taxon>
        <taxon>Osteoglossiformes</taxon>
        <taxon>Mormyridae</taxon>
        <taxon>Paramormyrops</taxon>
    </lineage>
</organism>
<evidence type="ECO:0000256" key="1">
    <source>
        <dbReference type="ARBA" id="ARBA00022723"/>
    </source>
</evidence>
<evidence type="ECO:0000256" key="3">
    <source>
        <dbReference type="ARBA" id="ARBA00023002"/>
    </source>
</evidence>
<dbReference type="InterPro" id="IPR036226">
    <property type="entry name" value="LipOase_C_sf"/>
</dbReference>
<dbReference type="InterPro" id="IPR000907">
    <property type="entry name" value="LipOase"/>
</dbReference>
<reference evidence="5" key="1">
    <citation type="submission" date="2025-08" db="UniProtKB">
        <authorList>
            <consortium name="Ensembl"/>
        </authorList>
    </citation>
    <scope>IDENTIFICATION</scope>
</reference>
<dbReference type="SUPFAM" id="SSF48484">
    <property type="entry name" value="Lipoxigenase"/>
    <property type="match status" value="1"/>
</dbReference>
<dbReference type="GO" id="GO:0046872">
    <property type="term" value="F:metal ion binding"/>
    <property type="evidence" value="ECO:0007669"/>
    <property type="project" value="UniProtKB-KW"/>
</dbReference>
<dbReference type="InterPro" id="IPR013819">
    <property type="entry name" value="LipOase_C"/>
</dbReference>
<dbReference type="Proteomes" id="UP000261540">
    <property type="component" value="Unplaced"/>
</dbReference>
<dbReference type="PROSITE" id="PS51393">
    <property type="entry name" value="LIPOXYGENASE_3"/>
    <property type="match status" value="1"/>
</dbReference>
<dbReference type="GeneTree" id="ENSGT00940000166257"/>
<keyword evidence="1" id="KW-0479">Metal-binding</keyword>
<keyword evidence="2" id="KW-0223">Dioxygenase</keyword>
<sequence length="126" mass="14000">LLLLFIAPNPLPSLQYDTYAWMPNGPTTMRQPPPKYKDLVDEQYIVNTLPGLASTLEAMASSTLPPQVALGTYANEVSNDPRLRDAIKKFQTRLSAIGEAIKERSREQPFPYAYLHPAGIENSIAI</sequence>
<evidence type="ECO:0000259" key="4">
    <source>
        <dbReference type="PROSITE" id="PS51393"/>
    </source>
</evidence>
<name>A0A3B3T9D9_9TELE</name>
<reference evidence="5" key="2">
    <citation type="submission" date="2025-09" db="UniProtKB">
        <authorList>
            <consortium name="Ensembl"/>
        </authorList>
    </citation>
    <scope>IDENTIFICATION</scope>
</reference>
<evidence type="ECO:0000313" key="5">
    <source>
        <dbReference type="Ensembl" id="ENSPKIP00000039847.1"/>
    </source>
</evidence>
<dbReference type="GO" id="GO:0016702">
    <property type="term" value="F:oxidoreductase activity, acting on single donors with incorporation of molecular oxygen, incorporation of two atoms of oxygen"/>
    <property type="evidence" value="ECO:0007669"/>
    <property type="project" value="InterPro"/>
</dbReference>